<dbReference type="GeneTree" id="ENSGT00940000168683"/>
<comment type="similarity">
    <text evidence="2 6">Belongs to the pecanex family.</text>
</comment>
<dbReference type="Ensembl" id="ENSCSAVT00000005079.1">
    <property type="protein sequence ID" value="ENSCSAVP00000005008.1"/>
    <property type="gene ID" value="ENSCSAVG00000002986.1"/>
</dbReference>
<keyword evidence="10" id="KW-1185">Reference proteome</keyword>
<evidence type="ECO:0000256" key="3">
    <source>
        <dbReference type="ARBA" id="ARBA00022692"/>
    </source>
</evidence>
<dbReference type="Proteomes" id="UP000007875">
    <property type="component" value="Unassembled WGS sequence"/>
</dbReference>
<dbReference type="HOGENOM" id="CLU_1315022_0_0_1"/>
<feature type="domain" description="Pecanex C-terminal" evidence="8">
    <location>
        <begin position="1"/>
        <end position="29"/>
    </location>
</feature>
<name>H2YI59_CIOSA</name>
<reference evidence="9" key="2">
    <citation type="submission" date="2025-08" db="UniProtKB">
        <authorList>
            <consortium name="Ensembl"/>
        </authorList>
    </citation>
    <scope>IDENTIFICATION</scope>
</reference>
<evidence type="ECO:0000259" key="8">
    <source>
        <dbReference type="Pfam" id="PF05041"/>
    </source>
</evidence>
<evidence type="ECO:0000313" key="10">
    <source>
        <dbReference type="Proteomes" id="UP000007875"/>
    </source>
</evidence>
<evidence type="ECO:0000256" key="6">
    <source>
        <dbReference type="RuleBase" id="RU367089"/>
    </source>
</evidence>
<dbReference type="eggNOG" id="KOG3604">
    <property type="taxonomic scope" value="Eukaryota"/>
</dbReference>
<dbReference type="InterPro" id="IPR007735">
    <property type="entry name" value="Pecanex_C"/>
</dbReference>
<evidence type="ECO:0000256" key="5">
    <source>
        <dbReference type="ARBA" id="ARBA00023136"/>
    </source>
</evidence>
<evidence type="ECO:0000313" key="9">
    <source>
        <dbReference type="Ensembl" id="ENSCSAVP00000005008.1"/>
    </source>
</evidence>
<feature type="region of interest" description="Disordered" evidence="7">
    <location>
        <begin position="87"/>
        <end position="186"/>
    </location>
</feature>
<evidence type="ECO:0000256" key="2">
    <source>
        <dbReference type="ARBA" id="ARBA00010170"/>
    </source>
</evidence>
<dbReference type="AlphaFoldDB" id="H2YI59"/>
<proteinExistence type="inferred from homology"/>
<feature type="compositionally biased region" description="Basic and acidic residues" evidence="7">
    <location>
        <begin position="130"/>
        <end position="143"/>
    </location>
</feature>
<keyword evidence="4" id="KW-1133">Transmembrane helix</keyword>
<keyword evidence="3" id="KW-0812">Transmembrane</keyword>
<feature type="compositionally biased region" description="Polar residues" evidence="7">
    <location>
        <begin position="163"/>
        <end position="184"/>
    </location>
</feature>
<dbReference type="InParanoid" id="H2YI59"/>
<dbReference type="InterPro" id="IPR039797">
    <property type="entry name" value="Pecanex"/>
</dbReference>
<reference evidence="10" key="1">
    <citation type="submission" date="2003-08" db="EMBL/GenBank/DDBJ databases">
        <authorList>
            <person name="Birren B."/>
            <person name="Nusbaum C."/>
            <person name="Abebe A."/>
            <person name="Abouelleil A."/>
            <person name="Adekoya E."/>
            <person name="Ait-zahra M."/>
            <person name="Allen N."/>
            <person name="Allen T."/>
            <person name="An P."/>
            <person name="Anderson M."/>
            <person name="Anderson S."/>
            <person name="Arachchi H."/>
            <person name="Armbruster J."/>
            <person name="Bachantsang P."/>
            <person name="Baldwin J."/>
            <person name="Barry A."/>
            <person name="Bayul T."/>
            <person name="Blitshsteyn B."/>
            <person name="Bloom T."/>
            <person name="Blye J."/>
            <person name="Boguslavskiy L."/>
            <person name="Borowsky M."/>
            <person name="Boukhgalter B."/>
            <person name="Brunache A."/>
            <person name="Butler J."/>
            <person name="Calixte N."/>
            <person name="Calvo S."/>
            <person name="Camarata J."/>
            <person name="Campo K."/>
            <person name="Chang J."/>
            <person name="Cheshatsang Y."/>
            <person name="Citroen M."/>
            <person name="Collymore A."/>
            <person name="Considine T."/>
            <person name="Cook A."/>
            <person name="Cooke P."/>
            <person name="Corum B."/>
            <person name="Cuomo C."/>
            <person name="David R."/>
            <person name="Dawoe T."/>
            <person name="Degray S."/>
            <person name="Dodge S."/>
            <person name="Dooley K."/>
            <person name="Dorje P."/>
            <person name="Dorjee K."/>
            <person name="Dorris L."/>
            <person name="Duffey N."/>
            <person name="Dupes A."/>
            <person name="Elkins T."/>
            <person name="Engels R."/>
            <person name="Erickson J."/>
            <person name="Farina A."/>
            <person name="Faro S."/>
            <person name="Ferreira P."/>
            <person name="Fischer H."/>
            <person name="Fitzgerald M."/>
            <person name="Foley K."/>
            <person name="Gage D."/>
            <person name="Galagan J."/>
            <person name="Gearin G."/>
            <person name="Gnerre S."/>
            <person name="Gnirke A."/>
            <person name="Goyette A."/>
            <person name="Graham J."/>
            <person name="Grandbois E."/>
            <person name="Gyaltsen K."/>
            <person name="Hafez N."/>
            <person name="Hagopian D."/>
            <person name="Hagos B."/>
            <person name="Hall J."/>
            <person name="Hatcher B."/>
            <person name="Heller A."/>
            <person name="Higgins H."/>
            <person name="Honan T."/>
            <person name="Horn A."/>
            <person name="Houde N."/>
            <person name="Hughes L."/>
            <person name="Hulme W."/>
            <person name="Husby E."/>
            <person name="Iliev I."/>
            <person name="Jaffe D."/>
            <person name="Jones C."/>
            <person name="Kamal M."/>
            <person name="Kamat A."/>
            <person name="Kamvysselis M."/>
            <person name="Karlsson E."/>
            <person name="Kells C."/>
            <person name="Kieu A."/>
            <person name="Kisner P."/>
            <person name="Kodira C."/>
            <person name="Kulbokas E."/>
            <person name="Labutti K."/>
            <person name="Lama D."/>
            <person name="Landers T."/>
            <person name="Leger J."/>
            <person name="Levine S."/>
            <person name="Lewis D."/>
            <person name="Lewis T."/>
            <person name="Lindblad-toh K."/>
            <person name="Liu X."/>
            <person name="Lokyitsang T."/>
            <person name="Lokyitsang Y."/>
            <person name="Lucien O."/>
            <person name="Lui A."/>
            <person name="Ma L.J."/>
            <person name="Mabbitt R."/>
            <person name="Macdonald J."/>
            <person name="Maclean C."/>
            <person name="Major J."/>
            <person name="Manning J."/>
            <person name="Marabella R."/>
            <person name="Maru K."/>
            <person name="Matthews C."/>
            <person name="Mauceli E."/>
            <person name="Mccarthy M."/>
            <person name="Mcdonough S."/>
            <person name="Mcghee T."/>
            <person name="Meldrim J."/>
            <person name="Meneus L."/>
            <person name="Mesirov J."/>
            <person name="Mihalev A."/>
            <person name="Mihova T."/>
            <person name="Mikkelsen T."/>
            <person name="Mlenga V."/>
            <person name="Moru K."/>
            <person name="Mozes J."/>
            <person name="Mulrain L."/>
            <person name="Munson G."/>
            <person name="Naylor J."/>
            <person name="Newes C."/>
            <person name="Nguyen C."/>
            <person name="Nguyen N."/>
            <person name="Nguyen T."/>
            <person name="Nicol R."/>
            <person name="Nielsen C."/>
            <person name="Nizzari M."/>
            <person name="Norbu C."/>
            <person name="Norbu N."/>
            <person name="O'donnell P."/>
            <person name="Okoawo O."/>
            <person name="O'leary S."/>
            <person name="Omotosho B."/>
            <person name="O'neill K."/>
            <person name="Osman S."/>
            <person name="Parker S."/>
            <person name="Perrin D."/>
            <person name="Phunkhang P."/>
            <person name="Piqani B."/>
            <person name="Purcell S."/>
            <person name="Rachupka T."/>
            <person name="Ramasamy U."/>
            <person name="Rameau R."/>
            <person name="Ray V."/>
            <person name="Raymond C."/>
            <person name="Retta R."/>
            <person name="Richardson S."/>
            <person name="Rise C."/>
            <person name="Rodriguez J."/>
            <person name="Rogers J."/>
            <person name="Rogov P."/>
            <person name="Rutman M."/>
            <person name="Schupbach R."/>
            <person name="Seaman C."/>
            <person name="Settipalli S."/>
            <person name="Sharpe T."/>
            <person name="Sheridan J."/>
            <person name="Sherpa N."/>
            <person name="Shi J."/>
            <person name="Smirnov S."/>
            <person name="Smith C."/>
            <person name="Sougnez C."/>
            <person name="Spencer B."/>
            <person name="Stalker J."/>
            <person name="Stange-thomann N."/>
            <person name="Stavropoulos S."/>
            <person name="Stetson K."/>
            <person name="Stone C."/>
            <person name="Stone S."/>
            <person name="Stubbs M."/>
            <person name="Talamas J."/>
            <person name="Tchuinga P."/>
            <person name="Tenzing P."/>
            <person name="Tesfaye S."/>
            <person name="Theodore J."/>
            <person name="Thoulutsang Y."/>
            <person name="Topham K."/>
            <person name="Towey S."/>
            <person name="Tsamla T."/>
            <person name="Tsomo N."/>
            <person name="Vallee D."/>
            <person name="Vassiliev H."/>
            <person name="Venkataraman V."/>
            <person name="Vinson J."/>
            <person name="Vo A."/>
            <person name="Wade C."/>
            <person name="Wang S."/>
            <person name="Wangchuk T."/>
            <person name="Wangdi T."/>
            <person name="Whittaker C."/>
            <person name="Wilkinson J."/>
            <person name="Wu Y."/>
            <person name="Wyman D."/>
            <person name="Yadav S."/>
            <person name="Yang S."/>
            <person name="Yang X."/>
            <person name="Yeager S."/>
            <person name="Yee E."/>
            <person name="Young G."/>
            <person name="Zainoun J."/>
            <person name="Zembeck L."/>
            <person name="Zimmer A."/>
            <person name="Zody M."/>
            <person name="Lander E."/>
        </authorList>
    </citation>
    <scope>NUCLEOTIDE SEQUENCE [LARGE SCALE GENOMIC DNA]</scope>
</reference>
<organism evidence="9 10">
    <name type="scientific">Ciona savignyi</name>
    <name type="common">Pacific transparent sea squirt</name>
    <dbReference type="NCBI Taxonomy" id="51511"/>
    <lineage>
        <taxon>Eukaryota</taxon>
        <taxon>Metazoa</taxon>
        <taxon>Chordata</taxon>
        <taxon>Tunicata</taxon>
        <taxon>Ascidiacea</taxon>
        <taxon>Phlebobranchia</taxon>
        <taxon>Cionidae</taxon>
        <taxon>Ciona</taxon>
    </lineage>
</organism>
<evidence type="ECO:0000256" key="1">
    <source>
        <dbReference type="ARBA" id="ARBA00004141"/>
    </source>
</evidence>
<feature type="compositionally biased region" description="Low complexity" evidence="7">
    <location>
        <begin position="147"/>
        <end position="162"/>
    </location>
</feature>
<accession>H2YI59</accession>
<dbReference type="GO" id="GO:0016020">
    <property type="term" value="C:membrane"/>
    <property type="evidence" value="ECO:0007669"/>
    <property type="project" value="UniProtKB-SubCell"/>
</dbReference>
<reference evidence="9" key="3">
    <citation type="submission" date="2025-09" db="UniProtKB">
        <authorList>
            <consortium name="Ensembl"/>
        </authorList>
    </citation>
    <scope>IDENTIFICATION</scope>
</reference>
<protein>
    <recommendedName>
        <fullName evidence="6">Pecanex-like protein</fullName>
    </recommendedName>
</protein>
<evidence type="ECO:0000256" key="7">
    <source>
        <dbReference type="SAM" id="MobiDB-lite"/>
    </source>
</evidence>
<evidence type="ECO:0000256" key="4">
    <source>
        <dbReference type="ARBA" id="ARBA00022989"/>
    </source>
</evidence>
<dbReference type="PANTHER" id="PTHR12372">
    <property type="entry name" value="PECANEX"/>
    <property type="match status" value="1"/>
</dbReference>
<sequence>MINSSCDQPIGYPIYVSPLTTSYATTNQQLNKVIGGPITFHYIKDRFNNFINCLQQSCAGSCNSGGSGGFQPANQSIPMVHIAPRNYSNEPIPQLRSLRPSNENARSRHGSLISGEKRARSSVSSSSTIRKLETSFRSNREADNLPSISAISGSSSRSNSTSDNQRPSSSVPRLDSSLRTSSVARSDRFRPTNSFVRLHDPAQNLSSGL</sequence>
<comment type="subcellular location">
    <subcellularLocation>
        <location evidence="1 6">Membrane</location>
        <topology evidence="1 6">Multi-pass membrane protein</topology>
    </subcellularLocation>
</comment>
<dbReference type="Pfam" id="PF05041">
    <property type="entry name" value="Pecanex_C"/>
    <property type="match status" value="1"/>
</dbReference>
<dbReference type="PANTHER" id="PTHR12372:SF7">
    <property type="entry name" value="PROTEIN PECANEX"/>
    <property type="match status" value="1"/>
</dbReference>
<keyword evidence="5" id="KW-0472">Membrane</keyword>